<evidence type="ECO:0000313" key="1">
    <source>
        <dbReference type="EMBL" id="KAB2680080.1"/>
    </source>
</evidence>
<proteinExistence type="predicted"/>
<sequence>MASHNLYYDTMRVIRGSLEQRGYRGRTTNKTEFYRAFEDDQEGTILVRSSGGRFAYHWSYRSNGEIRDNGISKAIDDAIDEINLSQALDSEINYRLSIEEGVDAFM</sequence>
<gene>
    <name evidence="1" type="ORF">F9L08_22030</name>
</gene>
<organism evidence="1 2">
    <name type="scientific">Brucella tritici</name>
    <dbReference type="NCBI Taxonomy" id="94626"/>
    <lineage>
        <taxon>Bacteria</taxon>
        <taxon>Pseudomonadati</taxon>
        <taxon>Pseudomonadota</taxon>
        <taxon>Alphaproteobacteria</taxon>
        <taxon>Hyphomicrobiales</taxon>
        <taxon>Brucellaceae</taxon>
        <taxon>Brucella/Ochrobactrum group</taxon>
        <taxon>Brucella</taxon>
    </lineage>
</organism>
<protein>
    <submittedName>
        <fullName evidence="1">Uncharacterized protein</fullName>
    </submittedName>
</protein>
<dbReference type="RefSeq" id="WP_151653009.1">
    <property type="nucleotide sequence ID" value="NZ_WBVX01000029.1"/>
</dbReference>
<reference evidence="1 2" key="1">
    <citation type="submission" date="2019-09" db="EMBL/GenBank/DDBJ databases">
        <title>Taxonomic organization of the family Brucellaceae based on a phylogenomic approach.</title>
        <authorList>
            <person name="Leclercq S."/>
            <person name="Cloeckaert A."/>
            <person name="Zygmunt M.S."/>
        </authorList>
    </citation>
    <scope>NUCLEOTIDE SEQUENCE [LARGE SCALE GENOMIC DNA]</scope>
    <source>
        <strain evidence="1 2">WS1830</strain>
    </source>
</reference>
<name>A0A6L3YE53_9HYPH</name>
<dbReference type="EMBL" id="WBVX01000029">
    <property type="protein sequence ID" value="KAB2680080.1"/>
    <property type="molecule type" value="Genomic_DNA"/>
</dbReference>
<dbReference type="Proteomes" id="UP000481643">
    <property type="component" value="Unassembled WGS sequence"/>
</dbReference>
<accession>A0A6L3YE53</accession>
<evidence type="ECO:0000313" key="2">
    <source>
        <dbReference type="Proteomes" id="UP000481643"/>
    </source>
</evidence>
<dbReference type="AlphaFoldDB" id="A0A6L3YE53"/>
<comment type="caution">
    <text evidence="1">The sequence shown here is derived from an EMBL/GenBank/DDBJ whole genome shotgun (WGS) entry which is preliminary data.</text>
</comment>